<keyword evidence="1 8" id="KW-0813">Transport</keyword>
<dbReference type="NCBIfam" id="NF003761">
    <property type="entry name" value="PRK05352.1-4"/>
    <property type="match status" value="1"/>
</dbReference>
<dbReference type="Proteomes" id="UP000297635">
    <property type="component" value="Unassembled WGS sequence"/>
</dbReference>
<dbReference type="HAMAP" id="MF_00425">
    <property type="entry name" value="NqrA"/>
    <property type="match status" value="1"/>
</dbReference>
<comment type="caution">
    <text evidence="13">The sequence shown here is derived from an EMBL/GenBank/DDBJ whole genome shotgun (WGS) entry which is preliminary data.</text>
</comment>
<dbReference type="Pfam" id="PF24836">
    <property type="entry name" value="NQRA_2nd"/>
    <property type="match status" value="1"/>
</dbReference>
<evidence type="ECO:0000256" key="3">
    <source>
        <dbReference type="ARBA" id="ARBA00023027"/>
    </source>
</evidence>
<evidence type="ECO:0000256" key="6">
    <source>
        <dbReference type="ARBA" id="ARBA00023075"/>
    </source>
</evidence>
<dbReference type="AlphaFoldDB" id="A0A4Z0V784"/>
<keyword evidence="14" id="KW-1185">Reference proteome</keyword>
<dbReference type="GO" id="GO:0016655">
    <property type="term" value="F:oxidoreductase activity, acting on NAD(P)H, quinone or similar compound as acceptor"/>
    <property type="evidence" value="ECO:0007669"/>
    <property type="project" value="UniProtKB-UniRule"/>
</dbReference>
<dbReference type="PANTHER" id="PTHR37839">
    <property type="entry name" value="NA(+)-TRANSLOCATING NADH-QUINONE REDUCTASE SUBUNIT A"/>
    <property type="match status" value="1"/>
</dbReference>
<organism evidence="13 14">
    <name type="scientific">Duncaniella freteri</name>
    <dbReference type="NCBI Taxonomy" id="2530391"/>
    <lineage>
        <taxon>Bacteria</taxon>
        <taxon>Pseudomonadati</taxon>
        <taxon>Bacteroidota</taxon>
        <taxon>Bacteroidia</taxon>
        <taxon>Bacteroidales</taxon>
        <taxon>Muribaculaceae</taxon>
        <taxon>Duncaniella</taxon>
    </lineage>
</organism>
<dbReference type="GeneID" id="82148608"/>
<protein>
    <recommendedName>
        <fullName evidence="8">Na(+)-translocating NADH-quinone reductase subunit A</fullName>
        <shortName evidence="8">Na(+)-NQR subunit A</shortName>
        <shortName evidence="8">Na(+)-translocating NQR subunit A</shortName>
        <ecNumber evidence="8">7.2.1.1</ecNumber>
    </recommendedName>
    <alternativeName>
        <fullName evidence="8">NQR complex subunit A</fullName>
    </alternativeName>
    <alternativeName>
        <fullName evidence="8">NQR-1 subunit A</fullName>
    </alternativeName>
</protein>
<evidence type="ECO:0000256" key="5">
    <source>
        <dbReference type="ARBA" id="ARBA00023065"/>
    </source>
</evidence>
<evidence type="ECO:0000256" key="2">
    <source>
        <dbReference type="ARBA" id="ARBA00022967"/>
    </source>
</evidence>
<reference evidence="13 14" key="1">
    <citation type="submission" date="2019-02" db="EMBL/GenBank/DDBJ databases">
        <title>Isolation and identification of novel species under the genus Muribaculum.</title>
        <authorList>
            <person name="Miyake S."/>
            <person name="Ding Y."/>
            <person name="Low A."/>
            <person name="Soh M."/>
            <person name="Seedorf H."/>
        </authorList>
    </citation>
    <scope>NUCLEOTIDE SEQUENCE [LARGE SCALE GENOMIC DNA]</scope>
    <source>
        <strain evidence="13 14">TLL-A3</strain>
    </source>
</reference>
<dbReference type="PANTHER" id="PTHR37839:SF1">
    <property type="entry name" value="NA(+)-TRANSLOCATING NADH-QUINONE REDUCTASE SUBUNIT A"/>
    <property type="match status" value="1"/>
</dbReference>
<dbReference type="Pfam" id="PF05896">
    <property type="entry name" value="NQRA_N"/>
    <property type="match status" value="1"/>
</dbReference>
<evidence type="ECO:0000256" key="7">
    <source>
        <dbReference type="ARBA" id="ARBA00023201"/>
    </source>
</evidence>
<proteinExistence type="inferred from homology"/>
<comment type="function">
    <text evidence="8">NQR complex catalyzes the reduction of ubiquinone-1 to ubiquinol by two successive reactions, coupled with the transport of Na(+) ions from the cytoplasm to the periplasm. NqrA to NqrE are probably involved in the second step, the conversion of ubisemiquinone to ubiquinol.</text>
</comment>
<feature type="domain" description="NqrA second alpha/beta" evidence="12">
    <location>
        <begin position="116"/>
        <end position="256"/>
    </location>
</feature>
<keyword evidence="4 8" id="KW-0915">Sodium</keyword>
<evidence type="ECO:0000256" key="1">
    <source>
        <dbReference type="ARBA" id="ARBA00022448"/>
    </source>
</evidence>
<dbReference type="Pfam" id="PF11973">
    <property type="entry name" value="NQRA_SLBB"/>
    <property type="match status" value="1"/>
</dbReference>
<sequence>MIKTINLKKGLNMRLAGQLSDTSVAADIRPARIAISPDDYPGFLPKPEVKEGDTVSQGAPLMHDKNDPDVKLVSPISGTVESIVRGARRKIERIVVMPSDECLAASAIDTASVKTEADVRRALKKSGLWSMMRRRPYDIVPTDGDRPRDIFVTAMDTAPLALDPCHTIAGKEAEIAKGVETLKRLTDGTVYISIAQGCNFPDIKGAEIVKFNRLHPAGNPGVQIANIAPLSKGETVWTLDIATLANIGHLMLTGKVDFTVTVAITGSEVENPRAVTTVPGAPISQLIDGNIRNDSRHHRIISGNVLTGVPVGGDGYLRYPYRQVTVIPEGDDADEFMGWASLSPRKMSESRSFLGKLLGGRFSPDARLNGGRRAMIMSGIYDDYIPMDIVPEYLIKAIIAKDIDRMEALGIYEVAPEDFALAEYADPSKLELQRIVREGLDYMRSEA</sequence>
<comment type="subunit">
    <text evidence="8">Composed of six subunits; NqrA, NqrB, NqrC, NqrD, NqrE and NqrF.</text>
</comment>
<keyword evidence="7 8" id="KW-0739">Sodium transport</keyword>
<dbReference type="RefSeq" id="WP_135470265.1">
    <property type="nucleotide sequence ID" value="NZ_CASJDB010000048.1"/>
</dbReference>
<keyword evidence="6 8" id="KW-0830">Ubiquinone</keyword>
<evidence type="ECO:0000256" key="4">
    <source>
        <dbReference type="ARBA" id="ARBA00023053"/>
    </source>
</evidence>
<evidence type="ECO:0000259" key="10">
    <source>
        <dbReference type="Pfam" id="PF05896"/>
    </source>
</evidence>
<comment type="catalytic activity">
    <reaction evidence="8">
        <text>a ubiquinone + n Na(+)(in) + NADH + H(+) = a ubiquinol + n Na(+)(out) + NAD(+)</text>
        <dbReference type="Rhea" id="RHEA:47748"/>
        <dbReference type="Rhea" id="RHEA-COMP:9565"/>
        <dbReference type="Rhea" id="RHEA-COMP:9566"/>
        <dbReference type="ChEBI" id="CHEBI:15378"/>
        <dbReference type="ChEBI" id="CHEBI:16389"/>
        <dbReference type="ChEBI" id="CHEBI:17976"/>
        <dbReference type="ChEBI" id="CHEBI:29101"/>
        <dbReference type="ChEBI" id="CHEBI:57540"/>
        <dbReference type="ChEBI" id="CHEBI:57945"/>
        <dbReference type="EC" id="7.2.1.1"/>
    </reaction>
</comment>
<dbReference type="InterPro" id="IPR056148">
    <property type="entry name" value="NQRA_2nd"/>
</dbReference>
<keyword evidence="5 8" id="KW-0406">Ion transport</keyword>
<dbReference type="InterPro" id="IPR008703">
    <property type="entry name" value="NqrA"/>
</dbReference>
<feature type="region of interest" description="Disordered" evidence="9">
    <location>
        <begin position="47"/>
        <end position="68"/>
    </location>
</feature>
<dbReference type="InterPro" id="IPR022615">
    <property type="entry name" value="NqrA_C_domain"/>
</dbReference>
<name>A0A4Z0V784_9BACT</name>
<gene>
    <name evidence="8" type="primary">nqrA</name>
    <name evidence="13" type="ORF">EZ315_02310</name>
</gene>
<evidence type="ECO:0000313" key="14">
    <source>
        <dbReference type="Proteomes" id="UP000297635"/>
    </source>
</evidence>
<dbReference type="NCBIfam" id="TIGR01936">
    <property type="entry name" value="nqrA"/>
    <property type="match status" value="1"/>
</dbReference>
<accession>A0A4Z0V784</accession>
<evidence type="ECO:0000256" key="8">
    <source>
        <dbReference type="HAMAP-Rule" id="MF_00425"/>
    </source>
</evidence>
<evidence type="ECO:0000313" key="13">
    <source>
        <dbReference type="EMBL" id="TGG39593.1"/>
    </source>
</evidence>
<dbReference type="InterPro" id="IPR056147">
    <property type="entry name" value="NQRA_N"/>
</dbReference>
<comment type="similarity">
    <text evidence="8">Belongs to the NqrA family.</text>
</comment>
<dbReference type="EMBL" id="SJSA01000001">
    <property type="protein sequence ID" value="TGG39593.1"/>
    <property type="molecule type" value="Genomic_DNA"/>
</dbReference>
<keyword evidence="2 8" id="KW-1278">Translocase</keyword>
<keyword evidence="3 8" id="KW-0520">NAD</keyword>
<feature type="domain" description="Na(+)-translocating NADH-quinone reductase subunit A C-terminal" evidence="11">
    <location>
        <begin position="261"/>
        <end position="309"/>
    </location>
</feature>
<feature type="domain" description="NqrA N-terminal barrel-sandwich hybrid" evidence="10">
    <location>
        <begin position="5"/>
        <end position="96"/>
    </location>
</feature>
<evidence type="ECO:0000259" key="12">
    <source>
        <dbReference type="Pfam" id="PF24836"/>
    </source>
</evidence>
<evidence type="ECO:0000256" key="9">
    <source>
        <dbReference type="SAM" id="MobiDB-lite"/>
    </source>
</evidence>
<evidence type="ECO:0000259" key="11">
    <source>
        <dbReference type="Pfam" id="PF11973"/>
    </source>
</evidence>
<dbReference type="EC" id="7.2.1.1" evidence="8"/>
<dbReference type="GO" id="GO:0006814">
    <property type="term" value="P:sodium ion transport"/>
    <property type="evidence" value="ECO:0007669"/>
    <property type="project" value="UniProtKB-UniRule"/>
</dbReference>